<accession>A0A0A2HHH1</accession>
<evidence type="ECO:0000313" key="2">
    <source>
        <dbReference type="EMBL" id="QRI52986.1"/>
    </source>
</evidence>
<protein>
    <submittedName>
        <fullName evidence="1">Uncharacterized protein</fullName>
    </submittedName>
</protein>
<reference evidence="1 3" key="2">
    <citation type="submission" date="2019-02" db="EMBL/GenBank/DDBJ databases">
        <title>Genome sequencing of Clostridium botulinum clinical isolates.</title>
        <authorList>
            <person name="Brunt J."/>
            <person name="Van Vliet A.H.M."/>
            <person name="Stringer S.C."/>
            <person name="Grant K.A."/>
            <person name="Carter A.C."/>
            <person name="Peck M.W."/>
        </authorList>
    </citation>
    <scope>NUCLEOTIDE SEQUENCE [LARGE SCALE GENOMIC DNA]</scope>
    <source>
        <strain evidence="1 3">H142660711</strain>
    </source>
</reference>
<evidence type="ECO:0000313" key="4">
    <source>
        <dbReference type="Proteomes" id="UP000663464"/>
    </source>
</evidence>
<dbReference type="EMBL" id="SGKC01000004">
    <property type="protein sequence ID" value="NEZ90995.1"/>
    <property type="molecule type" value="Genomic_DNA"/>
</dbReference>
<name>A0A0A2HHH1_CLOBO</name>
<dbReference type="RefSeq" id="WP_003360066.1">
    <property type="nucleotide sequence ID" value="NZ_CP031097.1"/>
</dbReference>
<evidence type="ECO:0000313" key="1">
    <source>
        <dbReference type="EMBL" id="NEZ90995.1"/>
    </source>
</evidence>
<organism evidence="1 3">
    <name type="scientific">Clostridium botulinum</name>
    <dbReference type="NCBI Taxonomy" id="1491"/>
    <lineage>
        <taxon>Bacteria</taxon>
        <taxon>Bacillati</taxon>
        <taxon>Bacillota</taxon>
        <taxon>Clostridia</taxon>
        <taxon>Eubacteriales</taxon>
        <taxon>Clostridiaceae</taxon>
        <taxon>Clostridium</taxon>
    </lineage>
</organism>
<sequence>MRTPLEILKFNLQEKQYPYFEDKELELLLEINNNDVEKASYKGCILKAIADDGIEVADIKLQSNRAYWLTLAEHFKEEQKILRNQTSMERVDEH</sequence>
<reference evidence="2 4" key="1">
    <citation type="journal article" date="2014" name="J. Infect. Dis.">
        <title>Molecular characterization of a novel botulinum neurotoxin type H gene.</title>
        <authorList>
            <person name="Dover N."/>
            <person name="Barash J.R."/>
            <person name="Hill K.K."/>
            <person name="Xie G."/>
            <person name="Arnon S.S."/>
        </authorList>
    </citation>
    <scope>NUCLEOTIDE SEQUENCE [LARGE SCALE GENOMIC DNA]</scope>
    <source>
        <strain evidence="2 4">IBCA10-7060</strain>
    </source>
</reference>
<gene>
    <name evidence="1" type="ORF">EXM69_03310</name>
    <name evidence="2" type="ORF">JQS73_16400</name>
</gene>
<proteinExistence type="predicted"/>
<dbReference type="AlphaFoldDB" id="A0A0A2HHH1"/>
<reference evidence="2" key="3">
    <citation type="submission" date="2021-02" db="EMBL/GenBank/DDBJ databases">
        <authorList>
            <person name="Dover N."/>
            <person name="Barash J.R."/>
            <person name="Bell J.M."/>
            <person name="Sylvester M.D."/>
            <person name="Arnon S."/>
        </authorList>
    </citation>
    <scope>NUCLEOTIDE SEQUENCE</scope>
    <source>
        <strain evidence="2">IBCA10-7060</strain>
    </source>
</reference>
<dbReference type="Proteomes" id="UP000473887">
    <property type="component" value="Unassembled WGS sequence"/>
</dbReference>
<dbReference type="EMBL" id="CP069280">
    <property type="protein sequence ID" value="QRI52986.1"/>
    <property type="molecule type" value="Genomic_DNA"/>
</dbReference>
<evidence type="ECO:0000313" key="3">
    <source>
        <dbReference type="Proteomes" id="UP000473887"/>
    </source>
</evidence>
<dbReference type="Proteomes" id="UP000663464">
    <property type="component" value="Chromosome"/>
</dbReference>